<accession>A0A6M0QE60</accession>
<dbReference type="GO" id="GO:0016740">
    <property type="term" value="F:transferase activity"/>
    <property type="evidence" value="ECO:0007669"/>
    <property type="project" value="UniProtKB-KW"/>
</dbReference>
<evidence type="ECO:0000313" key="2">
    <source>
        <dbReference type="Proteomes" id="UP000481043"/>
    </source>
</evidence>
<comment type="caution">
    <text evidence="1">The sequence shown here is derived from an EMBL/GenBank/DDBJ whole genome shotgun (WGS) entry which is preliminary data.</text>
</comment>
<sequence length="238" mass="27319">MVEVKAIHKENVEQVSRFISELNTIETSHIGYCGKESKEIANTLLHDITDVSFADSFVAAYDHNVLVGILGFDASLEDHIAEIWGPFLKADYLAYATDLWNEMDMLLPPEIHSLHMFPNKKNSHVVELAKRLNSTEHGEQTILTCDRDNLSELEHPVMVELTQNYYAEMIQLHDQAFPGTYYSGEQILARLNTERKVFVLTSDEGLLGYIYVEAEPEFGEESIDFFCGKRIRTRKRTW</sequence>
<keyword evidence="2" id="KW-1185">Reference proteome</keyword>
<reference evidence="1 2" key="1">
    <citation type="submission" date="2020-02" db="EMBL/GenBank/DDBJ databases">
        <title>Bacillus aquiflavi sp. nov., isolated from yellow water of strong flavor Chinese baijiu in Yibin region of China.</title>
        <authorList>
            <person name="Xie J."/>
        </authorList>
    </citation>
    <scope>NUCLEOTIDE SEQUENCE [LARGE SCALE GENOMIC DNA]</scope>
    <source>
        <strain evidence="1 2">SA4</strain>
    </source>
</reference>
<evidence type="ECO:0000313" key="1">
    <source>
        <dbReference type="EMBL" id="NEY73950.1"/>
    </source>
</evidence>
<dbReference type="AlphaFoldDB" id="A0A6M0QE60"/>
<dbReference type="EMBL" id="JAAIWM010000011">
    <property type="protein sequence ID" value="NEY73950.1"/>
    <property type="molecule type" value="Genomic_DNA"/>
</dbReference>
<name>A0A6M0QE60_9BACI</name>
<keyword evidence="1" id="KW-0808">Transferase</keyword>
<protein>
    <submittedName>
        <fullName evidence="1">GNAT family N-acetyltransferase</fullName>
    </submittedName>
</protein>
<organism evidence="1 2">
    <name type="scientific">Bacillus mesophilus</name>
    <dbReference type="NCBI Taxonomy" id="1808955"/>
    <lineage>
        <taxon>Bacteria</taxon>
        <taxon>Bacillati</taxon>
        <taxon>Bacillota</taxon>
        <taxon>Bacilli</taxon>
        <taxon>Bacillales</taxon>
        <taxon>Bacillaceae</taxon>
        <taxon>Bacillus</taxon>
    </lineage>
</organism>
<gene>
    <name evidence="1" type="ORF">G4D63_19810</name>
</gene>
<dbReference type="Gene3D" id="3.40.630.30">
    <property type="match status" value="1"/>
</dbReference>
<proteinExistence type="predicted"/>
<dbReference type="RefSeq" id="WP_163181816.1">
    <property type="nucleotide sequence ID" value="NZ_JAAIWM010000011.1"/>
</dbReference>
<dbReference type="Proteomes" id="UP000481043">
    <property type="component" value="Unassembled WGS sequence"/>
</dbReference>